<evidence type="ECO:0000313" key="4">
    <source>
        <dbReference type="EMBL" id="ABQ21494.1"/>
    </source>
</evidence>
<feature type="domain" description="Lon proteolytic" evidence="3">
    <location>
        <begin position="360"/>
        <end position="557"/>
    </location>
</feature>
<keyword evidence="2" id="KW-0720">Serine protease</keyword>
<dbReference type="GO" id="GO:0030163">
    <property type="term" value="P:protein catabolic process"/>
    <property type="evidence" value="ECO:0007669"/>
    <property type="project" value="InterPro"/>
</dbReference>
<evidence type="ECO:0000313" key="5">
    <source>
        <dbReference type="Proteomes" id="UP000000249"/>
    </source>
</evidence>
<dbReference type="InterPro" id="IPR014721">
    <property type="entry name" value="Ribsml_uS5_D2-typ_fold_subgr"/>
</dbReference>
<dbReference type="EC" id="3.4.21.53" evidence="2"/>
<proteinExistence type="inferred from homology"/>
<keyword evidence="1 2" id="KW-0645">Protease</keyword>
<evidence type="ECO:0000256" key="1">
    <source>
        <dbReference type="ARBA" id="ARBA00022670"/>
    </source>
</evidence>
<gene>
    <name evidence="4" type="ordered locus">VC0395_A1090</name>
</gene>
<comment type="catalytic activity">
    <reaction evidence="2">
        <text>Hydrolysis of proteins in presence of ATP.</text>
        <dbReference type="EC" id="3.4.21.53"/>
    </reaction>
</comment>
<dbReference type="InterPro" id="IPR041699">
    <property type="entry name" value="AAA_32"/>
</dbReference>
<dbReference type="Pfam" id="PF05362">
    <property type="entry name" value="Lon_C"/>
    <property type="match status" value="1"/>
</dbReference>
<dbReference type="PANTHER" id="PTHR10046">
    <property type="entry name" value="ATP DEPENDENT LON PROTEASE FAMILY MEMBER"/>
    <property type="match status" value="1"/>
</dbReference>
<dbReference type="KEGG" id="vcr:VC395_1602"/>
<comment type="similarity">
    <text evidence="2">Belongs to the peptidase S16 family.</text>
</comment>
<dbReference type="GO" id="GO:0004176">
    <property type="term" value="F:ATP-dependent peptidase activity"/>
    <property type="evidence" value="ECO:0007669"/>
    <property type="project" value="UniProtKB-UniRule"/>
</dbReference>
<dbReference type="KEGG" id="vco:VC0395_A1090"/>
<evidence type="ECO:0000256" key="2">
    <source>
        <dbReference type="PROSITE-ProRule" id="PRU01122"/>
    </source>
</evidence>
<dbReference type="PROSITE" id="PS51786">
    <property type="entry name" value="LON_PROTEOLYTIC"/>
    <property type="match status" value="1"/>
</dbReference>
<accession>A0A0H3AJW4</accession>
<dbReference type="Gene3D" id="3.30.230.10">
    <property type="match status" value="1"/>
</dbReference>
<dbReference type="AlphaFoldDB" id="A0A0H3AJW4"/>
<dbReference type="eggNOG" id="COG1067">
    <property type="taxonomic scope" value="Bacteria"/>
</dbReference>
<evidence type="ECO:0000259" key="3">
    <source>
        <dbReference type="PROSITE" id="PS51786"/>
    </source>
</evidence>
<feature type="active site" evidence="2">
    <location>
        <position position="452"/>
    </location>
</feature>
<reference evidence="4 5" key="1">
    <citation type="submission" date="2007-03" db="EMBL/GenBank/DDBJ databases">
        <authorList>
            <person name="Heidelberg J."/>
        </authorList>
    </citation>
    <scope>NUCLEOTIDE SEQUENCE [LARGE SCALE GENOMIC DNA]</scope>
    <source>
        <strain evidence="5">ATCC 39541 / Classical Ogawa 395 / O395</strain>
    </source>
</reference>
<dbReference type="InterPro" id="IPR027065">
    <property type="entry name" value="Lon_Prtase"/>
</dbReference>
<dbReference type="Proteomes" id="UP000000249">
    <property type="component" value="Chromosome 1"/>
</dbReference>
<protein>
    <recommendedName>
        <fullName evidence="2">endopeptidase La</fullName>
        <ecNumber evidence="2">3.4.21.53</ecNumber>
    </recommendedName>
</protein>
<feature type="active site" evidence="2">
    <location>
        <position position="495"/>
    </location>
</feature>
<dbReference type="InterPro" id="IPR008269">
    <property type="entry name" value="Lon_proteolytic"/>
</dbReference>
<keyword evidence="2" id="KW-0378">Hydrolase</keyword>
<organism evidence="4 5">
    <name type="scientific">Vibrio cholerae serotype O1 (strain ATCC 39541 / Classical Ogawa 395 / O395)</name>
    <dbReference type="NCBI Taxonomy" id="345073"/>
    <lineage>
        <taxon>Bacteria</taxon>
        <taxon>Pseudomonadati</taxon>
        <taxon>Pseudomonadota</taxon>
        <taxon>Gammaproteobacteria</taxon>
        <taxon>Vibrionales</taxon>
        <taxon>Vibrionaceae</taxon>
        <taxon>Vibrio</taxon>
    </lineage>
</organism>
<dbReference type="GO" id="GO:0006508">
    <property type="term" value="P:proteolysis"/>
    <property type="evidence" value="ECO:0007669"/>
    <property type="project" value="UniProtKB-KW"/>
</dbReference>
<dbReference type="PRINTS" id="PR00830">
    <property type="entry name" value="ENDOLAPTASE"/>
</dbReference>
<dbReference type="InterPro" id="IPR020568">
    <property type="entry name" value="Ribosomal_Su5_D2-typ_SF"/>
</dbReference>
<dbReference type="Pfam" id="PF13654">
    <property type="entry name" value="AAA_32"/>
    <property type="match status" value="1"/>
</dbReference>
<dbReference type="EMBL" id="CP000627">
    <property type="protein sequence ID" value="ABQ21494.1"/>
    <property type="molecule type" value="Genomic_DNA"/>
</dbReference>
<dbReference type="SUPFAM" id="SSF54211">
    <property type="entry name" value="Ribosomal protein S5 domain 2-like"/>
    <property type="match status" value="1"/>
</dbReference>
<name>A0A0H3AJW4_VIBC3</name>
<dbReference type="GO" id="GO:0004252">
    <property type="term" value="F:serine-type endopeptidase activity"/>
    <property type="evidence" value="ECO:0007669"/>
    <property type="project" value="UniProtKB-UniRule"/>
</dbReference>
<dbReference type="Gene3D" id="3.40.50.300">
    <property type="entry name" value="P-loop containing nucleotide triphosphate hydrolases"/>
    <property type="match status" value="1"/>
</dbReference>
<dbReference type="PATRIC" id="fig|345073.21.peg.1549"/>
<dbReference type="GO" id="GO:0005524">
    <property type="term" value="F:ATP binding"/>
    <property type="evidence" value="ECO:0007669"/>
    <property type="project" value="InterPro"/>
</dbReference>
<dbReference type="InterPro" id="IPR027417">
    <property type="entry name" value="P-loop_NTPase"/>
</dbReference>
<sequence>MLYSDSVTHCLQTCNSPYQKSEKDHRRLSLFAARLFLYNLALFNQFDISMTQSIWRSVTPQFEQFNKVFENYPNLAPISLIEIQPRLTSALEQFVHLKGFSRILLINAPDNSIYRSLFKDALLEQDLDVPVVSTETLDISEILGQVKVEHGGLVHKTSGYLEQANGGYLIVSANLLLANPRYWPTVKAAVLGETVSPINCDPKSPLPNRLGSSYDVKLIVVGDRTQLGDLDFLDADIHSGLCLFSELELDLKIEEETIEDYLGYLRWLCEQYNLPSLTCSAIQSLMTAGARYTEDQHYAPLCLMWHRALLEEARLESEEPLIDAEHIEIALDKRYLRESYLPERALDDILDGQVIIETQGEQVGQVNGLTVIEVTGHPMPYGEPARISCVIHFGDGDIADVERKVELGGNLHAKGMMIMQAFVSSALNLDGSLPFSASIVFEQSYSEVDGDSASLAELCSLVSALSEYPIDQQIAVTGAVDQFGRVQAVGGLNEKIEGFYRVCCHQGLTGEQGVILPSSNLKHLALHKSVVESIKNGEFNIWPVSTVDEAIPLLMGKPFRGEDEDSVIAKIAERIDNFEKLVQPHGIVERIKNWLSWH</sequence>
<dbReference type="OrthoDB" id="9758568at2"/>